<keyword evidence="1" id="KW-1133">Transmembrane helix</keyword>
<dbReference type="Proteomes" id="UP000199228">
    <property type="component" value="Unassembled WGS sequence"/>
</dbReference>
<feature type="transmembrane region" description="Helical" evidence="1">
    <location>
        <begin position="15"/>
        <end position="36"/>
    </location>
</feature>
<organism evidence="2 3">
    <name type="scientific">Eubacterium oxidoreducens</name>
    <dbReference type="NCBI Taxonomy" id="1732"/>
    <lineage>
        <taxon>Bacteria</taxon>
        <taxon>Bacillati</taxon>
        <taxon>Bacillota</taxon>
        <taxon>Clostridia</taxon>
        <taxon>Eubacteriales</taxon>
        <taxon>Eubacteriaceae</taxon>
        <taxon>Eubacterium</taxon>
    </lineage>
</organism>
<sequence length="108" mass="12329">MYVEKRSPKQNKIRICVAFVVAAICVVIVFGIIYSLHANQIEQQKEELEKTILEACVQCYAVEGIYPENISYLEENYGVVINHDKFVISYEAYSANLLPEVRVLVKGE</sequence>
<dbReference type="OrthoDB" id="9815367at2"/>
<keyword evidence="3" id="KW-1185">Reference proteome</keyword>
<dbReference type="AlphaFoldDB" id="A0A1G6BLG0"/>
<accession>A0A1G6BLG0</accession>
<proteinExistence type="predicted"/>
<keyword evidence="1" id="KW-0812">Transmembrane</keyword>
<dbReference type="EMBL" id="FMXR01000011">
    <property type="protein sequence ID" value="SDB21463.1"/>
    <property type="molecule type" value="Genomic_DNA"/>
</dbReference>
<reference evidence="2 3" key="1">
    <citation type="submission" date="2016-10" db="EMBL/GenBank/DDBJ databases">
        <authorList>
            <person name="de Groot N.N."/>
        </authorList>
    </citation>
    <scope>NUCLEOTIDE SEQUENCE [LARGE SCALE GENOMIC DNA]</scope>
    <source>
        <strain evidence="2 3">DSM 3217</strain>
    </source>
</reference>
<evidence type="ECO:0000313" key="2">
    <source>
        <dbReference type="EMBL" id="SDB21463.1"/>
    </source>
</evidence>
<evidence type="ECO:0000313" key="3">
    <source>
        <dbReference type="Proteomes" id="UP000199228"/>
    </source>
</evidence>
<evidence type="ECO:0000256" key="1">
    <source>
        <dbReference type="SAM" id="Phobius"/>
    </source>
</evidence>
<keyword evidence="1" id="KW-0472">Membrane</keyword>
<gene>
    <name evidence="2" type="ORF">SAMN02910417_01605</name>
</gene>
<dbReference type="RefSeq" id="WP_090173843.1">
    <property type="nucleotide sequence ID" value="NZ_FMXR01000011.1"/>
</dbReference>
<protein>
    <submittedName>
        <fullName evidence="2">Uncharacterized protein</fullName>
    </submittedName>
</protein>
<dbReference type="STRING" id="1732.SAMN02910417_01605"/>
<name>A0A1G6BLG0_EUBOX</name>